<accession>A0ABC8EFJ0</accession>
<feature type="coiled-coil region" evidence="1">
    <location>
        <begin position="327"/>
        <end position="422"/>
    </location>
</feature>
<name>A0ABC8EFJ0_CLOTA</name>
<dbReference type="Pfam" id="PF10088">
    <property type="entry name" value="DUF2326"/>
    <property type="match status" value="1"/>
</dbReference>
<reference evidence="3 4" key="1">
    <citation type="submission" date="2022-09" db="EMBL/GenBank/DDBJ databases">
        <title>complete genome sequences of Clostridium tetani str. KHSU-234311-028 isolated from soil.</title>
        <authorList>
            <person name="Sekizuka T."/>
            <person name="Shitada C."/>
            <person name="Takahashi M."/>
            <person name="Kuroda M."/>
        </authorList>
    </citation>
    <scope>NUCLEOTIDE SEQUENCE [LARGE SCALE GENOMIC DNA]</scope>
    <source>
        <strain evidence="3 4">KHSU-234311-028</strain>
    </source>
</reference>
<evidence type="ECO:0000313" key="4">
    <source>
        <dbReference type="Proteomes" id="UP001321763"/>
    </source>
</evidence>
<keyword evidence="1" id="KW-0175">Coiled coil</keyword>
<feature type="coiled-coil region" evidence="1">
    <location>
        <begin position="221"/>
        <end position="248"/>
    </location>
</feature>
<evidence type="ECO:0000256" key="1">
    <source>
        <dbReference type="SAM" id="Coils"/>
    </source>
</evidence>
<dbReference type="Gene3D" id="3.40.50.300">
    <property type="entry name" value="P-loop containing nucleotide triphosphate hydrolases"/>
    <property type="match status" value="1"/>
</dbReference>
<dbReference type="EMBL" id="AP026818">
    <property type="protein sequence ID" value="BDR82077.1"/>
    <property type="molecule type" value="Genomic_DNA"/>
</dbReference>
<proteinExistence type="predicted"/>
<dbReference type="InterPro" id="IPR018760">
    <property type="entry name" value="DUF2326"/>
</dbReference>
<sequence>MFIKSLKIESPRKIIREIKFRPGINFIVDETPNSQEQLTGNNVGKTTVLKLVDFCLGADKKIIYTDLENPKEKYDLVEEFLIEQEILITLILVKDFYSKDESSVIIERNFLSGKKAIRRINGEQEKVKDFEKRLLELIIPEHKSEKPTFRQIISHNIRYKDENINNTLKTLNKYTSDLEYETLYLFMLGCKFDEGAKKQIITEKISQEIAYKNRLEKKQTKNAYEIALSILDDEIKKLNEKKSSFNLNEDFESDLQKLNEIKYEINKISSNISRLKIRKNLIIDAEKDLNKNISNIDLKQLEIIYSQATNNISGIQKTFEDLVKYHNDMILEKIRFITQELPELEEKIDKHELRLTKKLREEKEISLKLTKGKSFEALEEIIKELNDKYRQKGEIESIISQLNEVEGNIEKYQNELDGIENILFTDDFESKLMEQVKKFNKYFSMVSEELYGEKYALKYDKVISTKTGKQFFKFSSFNANLSSGKKQGEILCFDIAYTMFADDEGISCLHFLLNDKKELMHDNQLLNMAEYIENKNIQLVISILKDKLPKELDSEDNIILKLSQDDKLFRIEKLTINNE</sequence>
<gene>
    <name evidence="3" type="ORF">K234311028_23230</name>
</gene>
<organism evidence="3 4">
    <name type="scientific">Clostridium tetani</name>
    <dbReference type="NCBI Taxonomy" id="1513"/>
    <lineage>
        <taxon>Bacteria</taxon>
        <taxon>Bacillati</taxon>
        <taxon>Bacillota</taxon>
        <taxon>Clostridia</taxon>
        <taxon>Eubacteriales</taxon>
        <taxon>Clostridiaceae</taxon>
        <taxon>Clostridium</taxon>
    </lineage>
</organism>
<dbReference type="InterPro" id="IPR027417">
    <property type="entry name" value="P-loop_NTPase"/>
</dbReference>
<dbReference type="RefSeq" id="WP_317724524.1">
    <property type="nucleotide sequence ID" value="NZ_AP026818.1"/>
</dbReference>
<dbReference type="AlphaFoldDB" id="A0ABC8EFJ0"/>
<evidence type="ECO:0000259" key="2">
    <source>
        <dbReference type="Pfam" id="PF10088"/>
    </source>
</evidence>
<dbReference type="Proteomes" id="UP001321763">
    <property type="component" value="Chromosome"/>
</dbReference>
<evidence type="ECO:0000313" key="3">
    <source>
        <dbReference type="EMBL" id="BDR82077.1"/>
    </source>
</evidence>
<feature type="domain" description="DUF2326" evidence="2">
    <location>
        <begin position="464"/>
        <end position="572"/>
    </location>
</feature>
<protein>
    <recommendedName>
        <fullName evidence="2">DUF2326 domain-containing protein</fullName>
    </recommendedName>
</protein>